<name>A0AAD7MZK5_9AGAR</name>
<keyword evidence="3" id="KW-1185">Reference proteome</keyword>
<keyword evidence="1" id="KW-0472">Membrane</keyword>
<keyword evidence="1" id="KW-1133">Transmembrane helix</keyword>
<feature type="transmembrane region" description="Helical" evidence="1">
    <location>
        <begin position="37"/>
        <end position="56"/>
    </location>
</feature>
<organism evidence="2 3">
    <name type="scientific">Mycena maculata</name>
    <dbReference type="NCBI Taxonomy" id="230809"/>
    <lineage>
        <taxon>Eukaryota</taxon>
        <taxon>Fungi</taxon>
        <taxon>Dikarya</taxon>
        <taxon>Basidiomycota</taxon>
        <taxon>Agaricomycotina</taxon>
        <taxon>Agaricomycetes</taxon>
        <taxon>Agaricomycetidae</taxon>
        <taxon>Agaricales</taxon>
        <taxon>Marasmiineae</taxon>
        <taxon>Mycenaceae</taxon>
        <taxon>Mycena</taxon>
    </lineage>
</organism>
<gene>
    <name evidence="2" type="ORF">DFH07DRAFT_965498</name>
</gene>
<proteinExistence type="predicted"/>
<protein>
    <submittedName>
        <fullName evidence="2">Uncharacterized protein</fullName>
    </submittedName>
</protein>
<keyword evidence="1" id="KW-0812">Transmembrane</keyword>
<evidence type="ECO:0000313" key="2">
    <source>
        <dbReference type="EMBL" id="KAJ7740007.1"/>
    </source>
</evidence>
<evidence type="ECO:0000256" key="1">
    <source>
        <dbReference type="SAM" id="Phobius"/>
    </source>
</evidence>
<dbReference type="EMBL" id="JARJLG010000129">
    <property type="protein sequence ID" value="KAJ7740007.1"/>
    <property type="molecule type" value="Genomic_DNA"/>
</dbReference>
<dbReference type="Proteomes" id="UP001215280">
    <property type="component" value="Unassembled WGS sequence"/>
</dbReference>
<reference evidence="2" key="1">
    <citation type="submission" date="2023-03" db="EMBL/GenBank/DDBJ databases">
        <title>Massive genome expansion in bonnet fungi (Mycena s.s.) driven by repeated elements and novel gene families across ecological guilds.</title>
        <authorList>
            <consortium name="Lawrence Berkeley National Laboratory"/>
            <person name="Harder C.B."/>
            <person name="Miyauchi S."/>
            <person name="Viragh M."/>
            <person name="Kuo A."/>
            <person name="Thoen E."/>
            <person name="Andreopoulos B."/>
            <person name="Lu D."/>
            <person name="Skrede I."/>
            <person name="Drula E."/>
            <person name="Henrissat B."/>
            <person name="Morin E."/>
            <person name="Kohler A."/>
            <person name="Barry K."/>
            <person name="LaButti K."/>
            <person name="Morin E."/>
            <person name="Salamov A."/>
            <person name="Lipzen A."/>
            <person name="Mereny Z."/>
            <person name="Hegedus B."/>
            <person name="Baldrian P."/>
            <person name="Stursova M."/>
            <person name="Weitz H."/>
            <person name="Taylor A."/>
            <person name="Grigoriev I.V."/>
            <person name="Nagy L.G."/>
            <person name="Martin F."/>
            <person name="Kauserud H."/>
        </authorList>
    </citation>
    <scope>NUCLEOTIDE SEQUENCE</scope>
    <source>
        <strain evidence="2">CBHHK188m</strain>
    </source>
</reference>
<dbReference type="AlphaFoldDB" id="A0AAD7MZK5"/>
<evidence type="ECO:0000313" key="3">
    <source>
        <dbReference type="Proteomes" id="UP001215280"/>
    </source>
</evidence>
<sequence length="72" mass="7766">MFPTRVRAMMPTYLRRQTAAPPGGRFNLSTPAGKNNVLLATVAAVTLAGASYYMGFWGMDKVNEASTPAKKD</sequence>
<accession>A0AAD7MZK5</accession>
<comment type="caution">
    <text evidence="2">The sequence shown here is derived from an EMBL/GenBank/DDBJ whole genome shotgun (WGS) entry which is preliminary data.</text>
</comment>